<dbReference type="PANTHER" id="PTHR45527">
    <property type="entry name" value="NONRIBOSOMAL PEPTIDE SYNTHETASE"/>
    <property type="match status" value="1"/>
</dbReference>
<evidence type="ECO:0000259" key="2">
    <source>
        <dbReference type="Pfam" id="PF00668"/>
    </source>
</evidence>
<dbReference type="Pfam" id="PF00501">
    <property type="entry name" value="AMP-binding"/>
    <property type="match status" value="1"/>
</dbReference>
<dbReference type="PROSITE" id="PS00455">
    <property type="entry name" value="AMP_BINDING"/>
    <property type="match status" value="1"/>
</dbReference>
<dbReference type="FunFam" id="3.40.50.980:FF:000001">
    <property type="entry name" value="Non-ribosomal peptide synthetase"/>
    <property type="match status" value="1"/>
</dbReference>
<dbReference type="Pfam" id="PF00668">
    <property type="entry name" value="Condensation"/>
    <property type="match status" value="1"/>
</dbReference>
<accession>A0A4R2H3E8</accession>
<dbReference type="CDD" id="cd05930">
    <property type="entry name" value="A_NRPS"/>
    <property type="match status" value="1"/>
</dbReference>
<dbReference type="Proteomes" id="UP000295684">
    <property type="component" value="Unassembled WGS sequence"/>
</dbReference>
<comment type="caution">
    <text evidence="3">The sequence shown here is derived from an EMBL/GenBank/DDBJ whole genome shotgun (WGS) entry which is preliminary data.</text>
</comment>
<dbReference type="EMBL" id="SLWO01000011">
    <property type="protein sequence ID" value="TCO18763.1"/>
    <property type="molecule type" value="Genomic_DNA"/>
</dbReference>
<dbReference type="PANTHER" id="PTHR45527:SF1">
    <property type="entry name" value="FATTY ACID SYNTHASE"/>
    <property type="match status" value="1"/>
</dbReference>
<sequence>MSLLLWPVFPQIISYMKNISPIQEPILLTQNIFSKSIIYNVGGYALIEGKLDTVILLKSIEQVLLNIDIIKVGFCAFNEDKEDKFDAFQKIDYSVLDFSKESNADDLCTSWINSDINHAFDLKENFLKIRVLKSFENKFYWYVKVHHLIFDGYSMSLFFNKVSYLYTEMMKENIPSFEVFKYQDFIDEYVTYKSSEDFVKDSEFWLERLKPLMGSRLFQSCLNSEKRKSFASKRKEIRLSRELVNCINGFSTQYNCTIFHYFTAVIFILNHLYDNSGAVLGLPLLNRRNKKYKNTFGAFVNMLPFSVNLEESWKFIEILKHVKDKLKGCYRHERFPLYSALEKLDSAGNIYNASFSYQKSSYQAKLGEAAATIKYIHSGEQQEDLAFHLLEFSKTGDVTLSLDYKEESISNFVADNLLNHFNNLLVSLYQAPDMRLSDLEYLSGAERNQLLNEFNATEVGYARDQTIVDLFEAQVALTPEAVALVFEEHELTYGELNRRSNQLGAYLRTTGGIRPDELVGVKLHRSELLVIALLGILKSGGACVPIDPEYPQERISYMEKDSGIRVLLDEHELSRLEPLLSDYSEDNLVKVNGSSDLAYVIYTSGSTGTPKGVMIEHGGIVNQLYSKINLLSMAPSEGLCHNSQLHFVGGLWQLWSPLISGGFVVLCAQAELQDMSLVLEKVSFYHSRILEVIPSQLNSYLSGHGDKIDLTGLEFLILTGEKLSSRFVQCCYDGNPGLRLMNAYGQTELSNDTMSYVLSGSEDHLLIGRPIQNTYQYILGKDNGLCAVGVVGELCTSGAGLSRGYLNLPELTAEKFVANPYRLGELMYRTGDLGRWLCDGNIELIGRKDEQLKIRGYRIEPGEIERVLLDYSGVEGVVVTGRKLGDEMEELVAYLVCVDLLNTSDLRTYLSSRLPSYMLPG</sequence>
<dbReference type="InterPro" id="IPR020459">
    <property type="entry name" value="AMP-binding"/>
</dbReference>
<feature type="domain" description="AMP-dependent synthetase/ligase" evidence="1">
    <location>
        <begin position="471"/>
        <end position="806"/>
    </location>
</feature>
<proteinExistence type="predicted"/>
<dbReference type="Gene3D" id="3.40.50.12780">
    <property type="entry name" value="N-terminal domain of ligase-like"/>
    <property type="match status" value="1"/>
</dbReference>
<dbReference type="NCBIfam" id="TIGR01733">
    <property type="entry name" value="AA-adenyl-dom"/>
    <property type="match status" value="1"/>
</dbReference>
<feature type="non-terminal residue" evidence="3">
    <location>
        <position position="921"/>
    </location>
</feature>
<dbReference type="GO" id="GO:0003824">
    <property type="term" value="F:catalytic activity"/>
    <property type="evidence" value="ECO:0007669"/>
    <property type="project" value="InterPro"/>
</dbReference>
<protein>
    <submittedName>
        <fullName evidence="3">Amino acid adenylation domain-containing protein</fullName>
    </submittedName>
</protein>
<name>A0A4R2H3E8_9SPHI</name>
<evidence type="ECO:0000313" key="4">
    <source>
        <dbReference type="Proteomes" id="UP000295684"/>
    </source>
</evidence>
<dbReference type="InterPro" id="IPR042099">
    <property type="entry name" value="ANL_N_sf"/>
</dbReference>
<feature type="domain" description="Condensation" evidence="2">
    <location>
        <begin position="19"/>
        <end position="451"/>
    </location>
</feature>
<dbReference type="InterPro" id="IPR010071">
    <property type="entry name" value="AA_adenyl_dom"/>
</dbReference>
<dbReference type="InterPro" id="IPR045851">
    <property type="entry name" value="AMP-bd_C_sf"/>
</dbReference>
<dbReference type="InterPro" id="IPR023213">
    <property type="entry name" value="CAT-like_dom_sf"/>
</dbReference>
<evidence type="ECO:0000313" key="3">
    <source>
        <dbReference type="EMBL" id="TCO18763.1"/>
    </source>
</evidence>
<evidence type="ECO:0000259" key="1">
    <source>
        <dbReference type="Pfam" id="PF00501"/>
    </source>
</evidence>
<dbReference type="InterPro" id="IPR000873">
    <property type="entry name" value="AMP-dep_synth/lig_dom"/>
</dbReference>
<dbReference type="AlphaFoldDB" id="A0A4R2H3E8"/>
<dbReference type="SUPFAM" id="SSF52777">
    <property type="entry name" value="CoA-dependent acyltransferases"/>
    <property type="match status" value="2"/>
</dbReference>
<dbReference type="Gene3D" id="3.30.559.30">
    <property type="entry name" value="Nonribosomal peptide synthetase, condensation domain"/>
    <property type="match status" value="1"/>
</dbReference>
<organism evidence="3 4">
    <name type="scientific">Pedobacter psychrotolerans</name>
    <dbReference type="NCBI Taxonomy" id="1843235"/>
    <lineage>
        <taxon>Bacteria</taxon>
        <taxon>Pseudomonadati</taxon>
        <taxon>Bacteroidota</taxon>
        <taxon>Sphingobacteriia</taxon>
        <taxon>Sphingobacteriales</taxon>
        <taxon>Sphingobacteriaceae</taxon>
        <taxon>Pedobacter</taxon>
    </lineage>
</organism>
<dbReference type="Gene3D" id="3.30.300.30">
    <property type="match status" value="1"/>
</dbReference>
<dbReference type="InterPro" id="IPR001242">
    <property type="entry name" value="Condensation_dom"/>
</dbReference>
<gene>
    <name evidence="3" type="ORF">EV200_111101</name>
</gene>
<dbReference type="Gene3D" id="3.30.559.10">
    <property type="entry name" value="Chloramphenicol acetyltransferase-like domain"/>
    <property type="match status" value="1"/>
</dbReference>
<dbReference type="GO" id="GO:0031177">
    <property type="term" value="F:phosphopantetheine binding"/>
    <property type="evidence" value="ECO:0007669"/>
    <property type="project" value="TreeGrafter"/>
</dbReference>
<dbReference type="GO" id="GO:0043041">
    <property type="term" value="P:amino acid activation for nonribosomal peptide biosynthetic process"/>
    <property type="evidence" value="ECO:0007669"/>
    <property type="project" value="TreeGrafter"/>
</dbReference>
<dbReference type="GO" id="GO:0005737">
    <property type="term" value="C:cytoplasm"/>
    <property type="evidence" value="ECO:0007669"/>
    <property type="project" value="TreeGrafter"/>
</dbReference>
<dbReference type="GO" id="GO:0044550">
    <property type="term" value="P:secondary metabolite biosynthetic process"/>
    <property type="evidence" value="ECO:0007669"/>
    <property type="project" value="TreeGrafter"/>
</dbReference>
<dbReference type="SUPFAM" id="SSF56801">
    <property type="entry name" value="Acetyl-CoA synthetase-like"/>
    <property type="match status" value="1"/>
</dbReference>
<reference evidence="3 4" key="1">
    <citation type="submission" date="2019-03" db="EMBL/GenBank/DDBJ databases">
        <title>Genomic Encyclopedia of Type Strains, Phase IV (KMG-IV): sequencing the most valuable type-strain genomes for metagenomic binning, comparative biology and taxonomic classification.</title>
        <authorList>
            <person name="Goeker M."/>
        </authorList>
    </citation>
    <scope>NUCLEOTIDE SEQUENCE [LARGE SCALE GENOMIC DNA]</scope>
    <source>
        <strain evidence="3 4">DSM 103236</strain>
    </source>
</reference>
<dbReference type="InterPro" id="IPR020845">
    <property type="entry name" value="AMP-binding_CS"/>
</dbReference>
<dbReference type="PRINTS" id="PR00154">
    <property type="entry name" value="AMPBINDING"/>
</dbReference>